<evidence type="ECO:0008006" key="4">
    <source>
        <dbReference type="Google" id="ProtNLM"/>
    </source>
</evidence>
<feature type="signal peptide" evidence="1">
    <location>
        <begin position="1"/>
        <end position="24"/>
    </location>
</feature>
<evidence type="ECO:0000313" key="2">
    <source>
        <dbReference type="EMBL" id="MBF4982794.1"/>
    </source>
</evidence>
<protein>
    <recommendedName>
        <fullName evidence="4">Lipoprotein</fullName>
    </recommendedName>
</protein>
<evidence type="ECO:0000313" key="3">
    <source>
        <dbReference type="Proteomes" id="UP001194729"/>
    </source>
</evidence>
<sequence>MIKYIYTSLLIALLLFSNSCKEKAETTLEYSNSITGNVMDYDGNAAQLNIMGFFVDPLFKGEVNTNGVLKINFPNQFISTSQAAFDKYNSSGDAGYELSAIGLEDVFSPLENLTISNPDAKIALAGKYYGFETYENGNRTGRIFPGSSKEFITYNMNPEKYDPVVGHFYMWLYSDSVTSINGTNSSPVEVDESGMVIKESKREYHVTLNEGWNIVKYSVSAIEKDSHGDLQVMKSAFTTEGNYKNEINWHYFQLP</sequence>
<accession>A0ABS0A1M7</accession>
<gene>
    <name evidence="2" type="ORF">FNJ87_00040</name>
</gene>
<keyword evidence="3" id="KW-1185">Reference proteome</keyword>
<evidence type="ECO:0000256" key="1">
    <source>
        <dbReference type="SAM" id="SignalP"/>
    </source>
</evidence>
<feature type="chain" id="PRO_5046305336" description="Lipoprotein" evidence="1">
    <location>
        <begin position="25"/>
        <end position="255"/>
    </location>
</feature>
<dbReference type="Proteomes" id="UP001194729">
    <property type="component" value="Unassembled WGS sequence"/>
</dbReference>
<proteinExistence type="predicted"/>
<organism evidence="2 3">
    <name type="scientific">Nonlabens mediterrranea</name>
    <dbReference type="NCBI Taxonomy" id="1419947"/>
    <lineage>
        <taxon>Bacteria</taxon>
        <taxon>Pseudomonadati</taxon>
        <taxon>Bacteroidota</taxon>
        <taxon>Flavobacteriia</taxon>
        <taxon>Flavobacteriales</taxon>
        <taxon>Flavobacteriaceae</taxon>
        <taxon>Nonlabens</taxon>
    </lineage>
</organism>
<dbReference type="EMBL" id="JADKYU010000002">
    <property type="protein sequence ID" value="MBF4982794.1"/>
    <property type="molecule type" value="Genomic_DNA"/>
</dbReference>
<comment type="caution">
    <text evidence="2">The sequence shown here is derived from an EMBL/GenBank/DDBJ whole genome shotgun (WGS) entry which is preliminary data.</text>
</comment>
<name>A0ABS0A1M7_9FLAO</name>
<keyword evidence="1" id="KW-0732">Signal</keyword>
<reference evidence="2 3" key="1">
    <citation type="submission" date="2020-11" db="EMBL/GenBank/DDBJ databases">
        <title>P. mediterranea TC4 genome.</title>
        <authorList>
            <person name="Molmeret M."/>
        </authorList>
    </citation>
    <scope>NUCLEOTIDE SEQUENCE [LARGE SCALE GENOMIC DNA]</scope>
    <source>
        <strain evidence="2 3">TC4</strain>
    </source>
</reference>